<keyword evidence="2" id="KW-1185">Reference proteome</keyword>
<name>A0AAV4X425_CAEEX</name>
<protein>
    <submittedName>
        <fullName evidence="1">Uncharacterized protein</fullName>
    </submittedName>
</protein>
<proteinExistence type="predicted"/>
<evidence type="ECO:0000313" key="2">
    <source>
        <dbReference type="Proteomes" id="UP001054945"/>
    </source>
</evidence>
<gene>
    <name evidence="1" type="ORF">CEXT_472441</name>
</gene>
<comment type="caution">
    <text evidence="1">The sequence shown here is derived from an EMBL/GenBank/DDBJ whole genome shotgun (WGS) entry which is preliminary data.</text>
</comment>
<reference evidence="1 2" key="1">
    <citation type="submission" date="2021-06" db="EMBL/GenBank/DDBJ databases">
        <title>Caerostris extrusa draft genome.</title>
        <authorList>
            <person name="Kono N."/>
            <person name="Arakawa K."/>
        </authorList>
    </citation>
    <scope>NUCLEOTIDE SEQUENCE [LARGE SCALE GENOMIC DNA]</scope>
</reference>
<dbReference type="AlphaFoldDB" id="A0AAV4X425"/>
<dbReference type="EMBL" id="BPLR01017071">
    <property type="protein sequence ID" value="GIY88499.1"/>
    <property type="molecule type" value="Genomic_DNA"/>
</dbReference>
<sequence length="126" mass="13855">MFNSSVLSPKCNSPCIINFATKPCPSCDCPRIQCSMPKCDSPCRINYSTKPCPSCECPKRQCSVPKCVPPCSINPLPNLVQAALAQRFSVLSLDVNHLVQSIFYTRPCPSCQCPDIPKKKCDPNCK</sequence>
<accession>A0AAV4X425</accession>
<organism evidence="1 2">
    <name type="scientific">Caerostris extrusa</name>
    <name type="common">Bark spider</name>
    <name type="synonym">Caerostris bankana</name>
    <dbReference type="NCBI Taxonomy" id="172846"/>
    <lineage>
        <taxon>Eukaryota</taxon>
        <taxon>Metazoa</taxon>
        <taxon>Ecdysozoa</taxon>
        <taxon>Arthropoda</taxon>
        <taxon>Chelicerata</taxon>
        <taxon>Arachnida</taxon>
        <taxon>Araneae</taxon>
        <taxon>Araneomorphae</taxon>
        <taxon>Entelegynae</taxon>
        <taxon>Araneoidea</taxon>
        <taxon>Araneidae</taxon>
        <taxon>Caerostris</taxon>
    </lineage>
</organism>
<evidence type="ECO:0000313" key="1">
    <source>
        <dbReference type="EMBL" id="GIY88499.1"/>
    </source>
</evidence>
<dbReference type="Proteomes" id="UP001054945">
    <property type="component" value="Unassembled WGS sequence"/>
</dbReference>